<name>A0A062U4W8_9PROT</name>
<comment type="caution">
    <text evidence="3">The sequence shown here is derived from an EMBL/GenBank/DDBJ whole genome shotgun (WGS) entry which is preliminary data.</text>
</comment>
<dbReference type="Gene3D" id="1.50.10.10">
    <property type="match status" value="1"/>
</dbReference>
<dbReference type="AlphaFoldDB" id="A0A062U4W8"/>
<dbReference type="PROSITE" id="PS00927">
    <property type="entry name" value="TREHALASE_1"/>
    <property type="match status" value="1"/>
</dbReference>
<keyword evidence="2" id="KW-0326">Glycosidase</keyword>
<dbReference type="InterPro" id="IPR012341">
    <property type="entry name" value="6hp_glycosidase-like_sf"/>
</dbReference>
<proteinExistence type="predicted"/>
<dbReference type="PANTHER" id="PTHR23403:SF8">
    <property type="entry name" value="CYTOPLASMIC TREHALASE"/>
    <property type="match status" value="1"/>
</dbReference>
<dbReference type="PANTHER" id="PTHR23403">
    <property type="entry name" value="TREHALASE"/>
    <property type="match status" value="1"/>
</dbReference>
<dbReference type="InterPro" id="IPR008928">
    <property type="entry name" value="6-hairpin_glycosidase_sf"/>
</dbReference>
<keyword evidence="4" id="KW-1185">Reference proteome</keyword>
<accession>A0A062U4W8</accession>
<dbReference type="PRINTS" id="PR00744">
    <property type="entry name" value="GLHYDRLASE37"/>
</dbReference>
<dbReference type="EMBL" id="AWFB01000018">
    <property type="protein sequence ID" value="RAN33614.1"/>
    <property type="molecule type" value="Genomic_DNA"/>
</dbReference>
<dbReference type="SUPFAM" id="SSF48208">
    <property type="entry name" value="Six-hairpin glycosidases"/>
    <property type="match status" value="1"/>
</dbReference>
<reference evidence="3 4" key="1">
    <citation type="submission" date="2013-04" db="EMBL/GenBank/DDBJ databases">
        <title>Hyphomonas sp. T24B3 Genome Sequencing.</title>
        <authorList>
            <person name="Lai Q."/>
            <person name="Shao Z."/>
        </authorList>
    </citation>
    <scope>NUCLEOTIDE SEQUENCE [LARGE SCALE GENOMIC DNA]</scope>
    <source>
        <strain evidence="3 4">T24B3</strain>
    </source>
</reference>
<dbReference type="eggNOG" id="COG1626">
    <property type="taxonomic scope" value="Bacteria"/>
</dbReference>
<sequence length="541" mass="60127">MIGLAAFLLNACQQVTPVAVIPAQPVLQPSALAERDPPSLAYPGLFQRVALSGLVDPKDWVDAKPKLPPPLINEAYAEARPQTREDLAEFIDTYFDLPDNNPITDYVALAEDLSLRKHIEALWPHLTRNADDSVRVTSLIPLPHPYIVPGGRFREVYYWDAYFTMTGLGPGHDDIKQSMVDNFAWLIRETGHVPNANRTYYLSRSQPPFFFAMVGLLSPGDEAAAWADYLPELKAEYAFWMQGERAVTLQDGNVLNRYWDGRDVPRDESFIQDTETAHQSDRPKAELYRELRAGAESGWDFSSRWLEDPKDLSTIQTTRILPVDLNALLYGLELAIAAGCEQAEDPVCNAAFMAKAEARKAAMNIWLWDEARGVFGDYDLDATVPTQRDSAASLYPLFLGLATQTQADRTAAYTAEHLLAPGGLMTTPLNTGQQWDAPNGWAPLHWIAVKGLEDYGHVPLADDIAERWLTTVSRTYCETGKLVEKYDVVTVRPGGGGEYPLQDGFGWTNGVTAALIDTNPNYSAYGDTMPGETCERYAQTK</sequence>
<evidence type="ECO:0000313" key="3">
    <source>
        <dbReference type="EMBL" id="RAN33614.1"/>
    </source>
</evidence>
<keyword evidence="1" id="KW-0378">Hydrolase</keyword>
<dbReference type="NCBIfam" id="NF009773">
    <property type="entry name" value="PRK13270.1"/>
    <property type="match status" value="1"/>
</dbReference>
<dbReference type="GO" id="GO:0005993">
    <property type="term" value="P:trehalose catabolic process"/>
    <property type="evidence" value="ECO:0007669"/>
    <property type="project" value="TreeGrafter"/>
</dbReference>
<dbReference type="Proteomes" id="UP000249123">
    <property type="component" value="Unassembled WGS sequence"/>
</dbReference>
<dbReference type="InterPro" id="IPR018232">
    <property type="entry name" value="Glyco_hydro_37_CS"/>
</dbReference>
<protein>
    <submittedName>
        <fullName evidence="3">Uncharacterized protein</fullName>
    </submittedName>
</protein>
<evidence type="ECO:0000256" key="2">
    <source>
        <dbReference type="ARBA" id="ARBA00023295"/>
    </source>
</evidence>
<dbReference type="PROSITE" id="PS00928">
    <property type="entry name" value="TREHALASE_2"/>
    <property type="match status" value="1"/>
</dbReference>
<dbReference type="Pfam" id="PF01204">
    <property type="entry name" value="Trehalase"/>
    <property type="match status" value="1"/>
</dbReference>
<organism evidence="3 4">
    <name type="scientific">Hyphomonas pacifica</name>
    <dbReference type="NCBI Taxonomy" id="1280941"/>
    <lineage>
        <taxon>Bacteria</taxon>
        <taxon>Pseudomonadati</taxon>
        <taxon>Pseudomonadota</taxon>
        <taxon>Alphaproteobacteria</taxon>
        <taxon>Hyphomonadales</taxon>
        <taxon>Hyphomonadaceae</taxon>
        <taxon>Hyphomonas</taxon>
    </lineage>
</organism>
<dbReference type="InterPro" id="IPR001661">
    <property type="entry name" value="Glyco_hydro_37"/>
</dbReference>
<evidence type="ECO:0000256" key="1">
    <source>
        <dbReference type="ARBA" id="ARBA00022801"/>
    </source>
</evidence>
<gene>
    <name evidence="3" type="ORF">HY3_12625</name>
</gene>
<dbReference type="STRING" id="1280941.HY2_12525"/>
<evidence type="ECO:0000313" key="4">
    <source>
        <dbReference type="Proteomes" id="UP000249123"/>
    </source>
</evidence>
<dbReference type="GO" id="GO:0004555">
    <property type="term" value="F:alpha,alpha-trehalase activity"/>
    <property type="evidence" value="ECO:0007669"/>
    <property type="project" value="InterPro"/>
</dbReference>